<dbReference type="AlphaFoldDB" id="A0A926I1Z6"/>
<dbReference type="PANTHER" id="PTHR43434">
    <property type="entry name" value="PHOSPHOGLYCOLATE PHOSPHATASE"/>
    <property type="match status" value="1"/>
</dbReference>
<evidence type="ECO:0000313" key="2">
    <source>
        <dbReference type="Proteomes" id="UP000610760"/>
    </source>
</evidence>
<dbReference type="InterPro" id="IPR036412">
    <property type="entry name" value="HAD-like_sf"/>
</dbReference>
<dbReference type="GO" id="GO:0005829">
    <property type="term" value="C:cytosol"/>
    <property type="evidence" value="ECO:0007669"/>
    <property type="project" value="TreeGrafter"/>
</dbReference>
<keyword evidence="2" id="KW-1185">Reference proteome</keyword>
<gene>
    <name evidence="1" type="ORF">H8710_02925</name>
</gene>
<dbReference type="Proteomes" id="UP000610760">
    <property type="component" value="Unassembled WGS sequence"/>
</dbReference>
<name>A0A926I1Z6_9FIRM</name>
<dbReference type="Pfam" id="PF00702">
    <property type="entry name" value="Hydrolase"/>
    <property type="match status" value="1"/>
</dbReference>
<dbReference type="RefSeq" id="WP_249293911.1">
    <property type="nucleotide sequence ID" value="NZ_JACRSV010000001.1"/>
</dbReference>
<comment type="caution">
    <text evidence="1">The sequence shown here is derived from an EMBL/GenBank/DDBJ whole genome shotgun (WGS) entry which is preliminary data.</text>
</comment>
<keyword evidence="1" id="KW-0378">Hydrolase</keyword>
<organism evidence="1 2">
    <name type="scientific">Fumia xinanensis</name>
    <dbReference type="NCBI Taxonomy" id="2763659"/>
    <lineage>
        <taxon>Bacteria</taxon>
        <taxon>Bacillati</taxon>
        <taxon>Bacillota</taxon>
        <taxon>Clostridia</taxon>
        <taxon>Eubacteriales</taxon>
        <taxon>Oscillospiraceae</taxon>
        <taxon>Fumia</taxon>
    </lineage>
</organism>
<dbReference type="NCBIfam" id="TIGR01509">
    <property type="entry name" value="HAD-SF-IA-v3"/>
    <property type="match status" value="1"/>
</dbReference>
<protein>
    <submittedName>
        <fullName evidence="1">HAD-IA family hydrolase</fullName>
    </submittedName>
</protein>
<dbReference type="SUPFAM" id="SSF56784">
    <property type="entry name" value="HAD-like"/>
    <property type="match status" value="1"/>
</dbReference>
<dbReference type="InterPro" id="IPR050155">
    <property type="entry name" value="HAD-like_hydrolase_sf"/>
</dbReference>
<dbReference type="PANTHER" id="PTHR43434:SF1">
    <property type="entry name" value="PHOSPHOGLYCOLATE PHOSPHATASE"/>
    <property type="match status" value="1"/>
</dbReference>
<dbReference type="InterPro" id="IPR023214">
    <property type="entry name" value="HAD_sf"/>
</dbReference>
<dbReference type="GO" id="GO:0006281">
    <property type="term" value="P:DNA repair"/>
    <property type="evidence" value="ECO:0007669"/>
    <property type="project" value="TreeGrafter"/>
</dbReference>
<reference evidence="1" key="1">
    <citation type="submission" date="2020-08" db="EMBL/GenBank/DDBJ databases">
        <title>Genome public.</title>
        <authorList>
            <person name="Liu C."/>
            <person name="Sun Q."/>
        </authorList>
    </citation>
    <scope>NUCLEOTIDE SEQUENCE</scope>
    <source>
        <strain evidence="1">NSJ-33</strain>
    </source>
</reference>
<dbReference type="EMBL" id="JACRSV010000001">
    <property type="protein sequence ID" value="MBC8559018.1"/>
    <property type="molecule type" value="Genomic_DNA"/>
</dbReference>
<evidence type="ECO:0000313" key="1">
    <source>
        <dbReference type="EMBL" id="MBC8559018.1"/>
    </source>
</evidence>
<accession>A0A926I1Z6</accession>
<sequence>MQKLQNIKGIFLDVGWTLCRPATGSWVIPIKALTYTGWDVFNSIDVEKRKEAFQTCKAYMDENHLIFTEEEELKQFRVYYRMLAEMLPELSWKDDQIEAIAQDKVFNMENYIPFEDTKDTVRELSKRFSLGVISDTWPSIRRILEYLGVYECFDSYTYSCNLGVTKPDPKMYNHAIKALGIAPENTLFVDDFIDNLHGARRAGIQPVMITVRPDVTHETEYPKISAISGLFDLL</sequence>
<dbReference type="PRINTS" id="PR00413">
    <property type="entry name" value="HADHALOGNASE"/>
</dbReference>
<dbReference type="Gene3D" id="3.40.50.1000">
    <property type="entry name" value="HAD superfamily/HAD-like"/>
    <property type="match status" value="1"/>
</dbReference>
<dbReference type="NCBIfam" id="TIGR01549">
    <property type="entry name" value="HAD-SF-IA-v1"/>
    <property type="match status" value="1"/>
</dbReference>
<dbReference type="InterPro" id="IPR006439">
    <property type="entry name" value="HAD-SF_hydro_IA"/>
</dbReference>
<dbReference type="GO" id="GO:0008967">
    <property type="term" value="F:phosphoglycolate phosphatase activity"/>
    <property type="evidence" value="ECO:0007669"/>
    <property type="project" value="TreeGrafter"/>
</dbReference>
<proteinExistence type="predicted"/>